<protein>
    <submittedName>
        <fullName evidence="2">TIGR02587 family membrane protein</fullName>
    </submittedName>
</protein>
<feature type="transmembrane region" description="Helical" evidence="1">
    <location>
        <begin position="132"/>
        <end position="156"/>
    </location>
</feature>
<dbReference type="AlphaFoldDB" id="A0A9E7R1P1"/>
<keyword evidence="1" id="KW-0812">Transmembrane</keyword>
<accession>A0A9E7R1P1</accession>
<evidence type="ECO:0000313" key="2">
    <source>
        <dbReference type="EMBL" id="UWM54111.1"/>
    </source>
</evidence>
<organism evidence="2 3">
    <name type="scientific">Salinirubellus salinus</name>
    <dbReference type="NCBI Taxonomy" id="1364945"/>
    <lineage>
        <taxon>Archaea</taxon>
        <taxon>Methanobacteriati</taxon>
        <taxon>Methanobacteriota</taxon>
        <taxon>Stenosarchaea group</taxon>
        <taxon>Halobacteria</taxon>
        <taxon>Halobacteriales</taxon>
        <taxon>Natronomonadaceae</taxon>
        <taxon>Salinirubellus</taxon>
    </lineage>
</organism>
<dbReference type="InterPro" id="IPR024464">
    <property type="entry name" value="DUF2391"/>
</dbReference>
<dbReference type="Pfam" id="PF09622">
    <property type="entry name" value="DUF2391"/>
    <property type="match status" value="1"/>
</dbReference>
<evidence type="ECO:0000313" key="3">
    <source>
        <dbReference type="Proteomes" id="UP001057580"/>
    </source>
</evidence>
<dbReference type="RefSeq" id="WP_260593105.1">
    <property type="nucleotide sequence ID" value="NZ_CP104003.1"/>
</dbReference>
<gene>
    <name evidence="2" type="ORF">N0B31_18580</name>
</gene>
<feature type="transmembrane region" description="Helical" evidence="1">
    <location>
        <begin position="103"/>
        <end position="120"/>
    </location>
</feature>
<dbReference type="Proteomes" id="UP001057580">
    <property type="component" value="Chromosome"/>
</dbReference>
<sequence>MSHSSRDSPAASASDEEFDVEDVYEELEELEGIVDSAAELEQVRETMRVLRLARRPPLLGRLSDSFDSRDVGEAVVGSFLFGMPMIVEDGTLEIGRFIAGNPLFFALTVAFGFVLVYEILHAVEFEKVEADLLWGVVPVRLVGIPTIAGVMALVLMTIWGRVEWATPLTAAGQVTVTAIVMAVGASLGDVLPGT</sequence>
<keyword evidence="3" id="KW-1185">Reference proteome</keyword>
<dbReference type="GeneID" id="74944472"/>
<dbReference type="EMBL" id="CP104003">
    <property type="protein sequence ID" value="UWM54111.1"/>
    <property type="molecule type" value="Genomic_DNA"/>
</dbReference>
<keyword evidence="1" id="KW-0472">Membrane</keyword>
<feature type="transmembrane region" description="Helical" evidence="1">
    <location>
        <begin position="168"/>
        <end position="188"/>
    </location>
</feature>
<name>A0A9E7R1P1_9EURY</name>
<keyword evidence="1" id="KW-1133">Transmembrane helix</keyword>
<reference evidence="2" key="1">
    <citation type="submission" date="2022-09" db="EMBL/GenBank/DDBJ databases">
        <title>Diverse halophilic archaea isolated from saline environments.</title>
        <authorList>
            <person name="Cui H.-L."/>
        </authorList>
    </citation>
    <scope>NUCLEOTIDE SEQUENCE</scope>
    <source>
        <strain evidence="2">ZS-35-S2</strain>
    </source>
</reference>
<dbReference type="KEGG" id="ssai:N0B31_18580"/>
<evidence type="ECO:0000256" key="1">
    <source>
        <dbReference type="SAM" id="Phobius"/>
    </source>
</evidence>
<proteinExistence type="predicted"/>